<dbReference type="EMBL" id="BONU01000025">
    <property type="protein sequence ID" value="GIG75020.1"/>
    <property type="molecule type" value="Genomic_DNA"/>
</dbReference>
<evidence type="ECO:0000313" key="2">
    <source>
        <dbReference type="Proteomes" id="UP000653674"/>
    </source>
</evidence>
<keyword evidence="2" id="KW-1185">Reference proteome</keyword>
<proteinExistence type="predicted"/>
<organism evidence="1 2">
    <name type="scientific">Planosporangium flavigriseum</name>
    <dbReference type="NCBI Taxonomy" id="373681"/>
    <lineage>
        <taxon>Bacteria</taxon>
        <taxon>Bacillati</taxon>
        <taxon>Actinomycetota</taxon>
        <taxon>Actinomycetes</taxon>
        <taxon>Micromonosporales</taxon>
        <taxon>Micromonosporaceae</taxon>
        <taxon>Planosporangium</taxon>
    </lineage>
</organism>
<protein>
    <recommendedName>
        <fullName evidence="3">Transposase</fullName>
    </recommendedName>
</protein>
<reference evidence="1" key="1">
    <citation type="submission" date="2021-01" db="EMBL/GenBank/DDBJ databases">
        <title>Whole genome shotgun sequence of Planosporangium flavigriseum NBRC 105377.</title>
        <authorList>
            <person name="Komaki H."/>
            <person name="Tamura T."/>
        </authorList>
    </citation>
    <scope>NUCLEOTIDE SEQUENCE</scope>
    <source>
        <strain evidence="1">NBRC 105377</strain>
    </source>
</reference>
<dbReference type="AlphaFoldDB" id="A0A8J3LQK5"/>
<accession>A0A8J3LQK5</accession>
<evidence type="ECO:0008006" key="3">
    <source>
        <dbReference type="Google" id="ProtNLM"/>
    </source>
</evidence>
<name>A0A8J3LQK5_9ACTN</name>
<evidence type="ECO:0000313" key="1">
    <source>
        <dbReference type="EMBL" id="GIG75020.1"/>
    </source>
</evidence>
<dbReference type="Proteomes" id="UP000653674">
    <property type="component" value="Unassembled WGS sequence"/>
</dbReference>
<gene>
    <name evidence="1" type="ORF">Pfl04_34240</name>
</gene>
<sequence length="50" mass="5969">MECGIYRLKHNRTLTTGYDKLAMRHQTRVHIAAINEWPYYAYETWPIGQA</sequence>
<comment type="caution">
    <text evidence="1">The sequence shown here is derived from an EMBL/GenBank/DDBJ whole genome shotgun (WGS) entry which is preliminary data.</text>
</comment>